<dbReference type="SMART" id="SM00382">
    <property type="entry name" value="AAA"/>
    <property type="match status" value="1"/>
</dbReference>
<evidence type="ECO:0000259" key="4">
    <source>
        <dbReference type="PROSITE" id="PS50893"/>
    </source>
</evidence>
<proteinExistence type="predicted"/>
<evidence type="ECO:0000256" key="3">
    <source>
        <dbReference type="ARBA" id="ARBA00022840"/>
    </source>
</evidence>
<dbReference type="InterPro" id="IPR050166">
    <property type="entry name" value="ABC_transporter_ATP-bind"/>
</dbReference>
<dbReference type="InterPro" id="IPR003593">
    <property type="entry name" value="AAA+_ATPase"/>
</dbReference>
<dbReference type="PANTHER" id="PTHR42788:SF13">
    <property type="entry name" value="ALIPHATIC SULFONATES IMPORT ATP-BINDING PROTEIN SSUB"/>
    <property type="match status" value="1"/>
</dbReference>
<dbReference type="GO" id="GO:0005524">
    <property type="term" value="F:ATP binding"/>
    <property type="evidence" value="ECO:0007669"/>
    <property type="project" value="UniProtKB-KW"/>
</dbReference>
<protein>
    <submittedName>
        <fullName evidence="5">ABC transporter ATP-binding protein</fullName>
    </submittedName>
</protein>
<evidence type="ECO:0000256" key="1">
    <source>
        <dbReference type="ARBA" id="ARBA00022448"/>
    </source>
</evidence>
<evidence type="ECO:0000256" key="2">
    <source>
        <dbReference type="ARBA" id="ARBA00022741"/>
    </source>
</evidence>
<dbReference type="RefSeq" id="WP_345477268.1">
    <property type="nucleotide sequence ID" value="NZ_BAABLW010000007.1"/>
</dbReference>
<dbReference type="PROSITE" id="PS00211">
    <property type="entry name" value="ABC_TRANSPORTER_1"/>
    <property type="match status" value="1"/>
</dbReference>
<sequence>MLSVDGVSLTYPDGDSTLTVLEEVAFKVAPGLAVIVGPSGTGKSSLLRIIAGLQQPLSGEVLIDNADLPGGIAGAMYVPQDFQLIPFLSAADNVRLAAEVHGSPEPNVESLLQTVGLKGLAERKPEELSGGQQQRLALARALSVNTPILLPDEPTGSLDEATSIEIAHLLHEVAHKNKKVVFAATHDPALIAEADSVFELRSAKVKRTR</sequence>
<keyword evidence="2" id="KW-0547">Nucleotide-binding</keyword>
<dbReference type="InterPro" id="IPR017871">
    <property type="entry name" value="ABC_transporter-like_CS"/>
</dbReference>
<keyword evidence="1" id="KW-0813">Transport</keyword>
<dbReference type="EMBL" id="BAABLW010000007">
    <property type="protein sequence ID" value="GAA4918731.1"/>
    <property type="molecule type" value="Genomic_DNA"/>
</dbReference>
<organism evidence="5 6">
    <name type="scientific">Nesterenkonia rhizosphaerae</name>
    <dbReference type="NCBI Taxonomy" id="1348272"/>
    <lineage>
        <taxon>Bacteria</taxon>
        <taxon>Bacillati</taxon>
        <taxon>Actinomycetota</taxon>
        <taxon>Actinomycetes</taxon>
        <taxon>Micrococcales</taxon>
        <taxon>Micrococcaceae</taxon>
        <taxon>Nesterenkonia</taxon>
    </lineage>
</organism>
<comment type="caution">
    <text evidence="5">The sequence shown here is derived from an EMBL/GenBank/DDBJ whole genome shotgun (WGS) entry which is preliminary data.</text>
</comment>
<dbReference type="PANTHER" id="PTHR42788">
    <property type="entry name" value="TAURINE IMPORT ATP-BINDING PROTEIN-RELATED"/>
    <property type="match status" value="1"/>
</dbReference>
<dbReference type="Gene3D" id="3.40.50.300">
    <property type="entry name" value="P-loop containing nucleotide triphosphate hydrolases"/>
    <property type="match status" value="1"/>
</dbReference>
<dbReference type="InterPro" id="IPR003439">
    <property type="entry name" value="ABC_transporter-like_ATP-bd"/>
</dbReference>
<evidence type="ECO:0000313" key="5">
    <source>
        <dbReference type="EMBL" id="GAA4918731.1"/>
    </source>
</evidence>
<feature type="domain" description="ABC transporter" evidence="4">
    <location>
        <begin position="2"/>
        <end position="208"/>
    </location>
</feature>
<keyword evidence="3 5" id="KW-0067">ATP-binding</keyword>
<dbReference type="PROSITE" id="PS50893">
    <property type="entry name" value="ABC_TRANSPORTER_2"/>
    <property type="match status" value="1"/>
</dbReference>
<accession>A0ABP9FVC1</accession>
<evidence type="ECO:0000313" key="6">
    <source>
        <dbReference type="Proteomes" id="UP001500368"/>
    </source>
</evidence>
<dbReference type="SUPFAM" id="SSF52540">
    <property type="entry name" value="P-loop containing nucleoside triphosphate hydrolases"/>
    <property type="match status" value="1"/>
</dbReference>
<dbReference type="Proteomes" id="UP001500368">
    <property type="component" value="Unassembled WGS sequence"/>
</dbReference>
<gene>
    <name evidence="5" type="ORF">GCM10025790_13120</name>
</gene>
<dbReference type="Pfam" id="PF00005">
    <property type="entry name" value="ABC_tran"/>
    <property type="match status" value="1"/>
</dbReference>
<keyword evidence="6" id="KW-1185">Reference proteome</keyword>
<name>A0ABP9FVC1_9MICC</name>
<dbReference type="InterPro" id="IPR027417">
    <property type="entry name" value="P-loop_NTPase"/>
</dbReference>
<reference evidence="6" key="1">
    <citation type="journal article" date="2019" name="Int. J. Syst. Evol. Microbiol.">
        <title>The Global Catalogue of Microorganisms (GCM) 10K type strain sequencing project: providing services to taxonomists for standard genome sequencing and annotation.</title>
        <authorList>
            <consortium name="The Broad Institute Genomics Platform"/>
            <consortium name="The Broad Institute Genome Sequencing Center for Infectious Disease"/>
            <person name="Wu L."/>
            <person name="Ma J."/>
        </authorList>
    </citation>
    <scope>NUCLEOTIDE SEQUENCE [LARGE SCALE GENOMIC DNA]</scope>
    <source>
        <strain evidence="6">JCM 19129</strain>
    </source>
</reference>